<dbReference type="AlphaFoldDB" id="A0A7Y2EDA8"/>
<name>A0A7Y2EDA8_UNCEI</name>
<dbReference type="Proteomes" id="UP000547674">
    <property type="component" value="Unassembled WGS sequence"/>
</dbReference>
<dbReference type="EMBL" id="JABDJR010000534">
    <property type="protein sequence ID" value="NNF07734.1"/>
    <property type="molecule type" value="Genomic_DNA"/>
</dbReference>
<gene>
    <name evidence="2" type="ORF">HKN21_13305</name>
</gene>
<evidence type="ECO:0000313" key="2">
    <source>
        <dbReference type="EMBL" id="NNF07734.1"/>
    </source>
</evidence>
<protein>
    <submittedName>
        <fullName evidence="2">PorV/PorQ family protein</fullName>
    </submittedName>
</protein>
<comment type="caution">
    <text evidence="2">The sequence shown here is derived from an EMBL/GenBank/DDBJ whole genome shotgun (WGS) entry which is preliminary data.</text>
</comment>
<keyword evidence="1" id="KW-0732">Signal</keyword>
<evidence type="ECO:0000313" key="3">
    <source>
        <dbReference type="Proteomes" id="UP000547674"/>
    </source>
</evidence>
<dbReference type="SUPFAM" id="SSF56935">
    <property type="entry name" value="Porins"/>
    <property type="match status" value="1"/>
</dbReference>
<sequence>MRVRRLGLALVALFVGLQLPTSALAADKFAAEFLKIGVGARAQGMGGAFVSLANDASAAYWNPAGLVQLDHREAMAMHASQFGGTLAHNFGSVVIPMDSGESRSAIGITAVLLSVDGIRVTKDAKVGEDIDGNPEIDESLIRSESAYDLALMLTYSKSLSDRLSAGVNLKLVRQSLVSDASSFGIGADLGFLYRPKANFALGIRLADLTTTQLYWDSGRRETVAPTIAVGAHTTRFLNALRGTLTLGVNADFAFESQEADQFSSGSLSGNFLPGLEYWYENAVALRLGSDGGDLTAGGGVRYRQFGVDYAFFDHSDLDATHRISALYRF</sequence>
<accession>A0A7Y2EDA8</accession>
<feature type="chain" id="PRO_5030727815" evidence="1">
    <location>
        <begin position="26"/>
        <end position="329"/>
    </location>
</feature>
<feature type="signal peptide" evidence="1">
    <location>
        <begin position="1"/>
        <end position="25"/>
    </location>
</feature>
<dbReference type="Gene3D" id="2.40.160.60">
    <property type="entry name" value="Outer membrane protein transport protein (OMPP1/FadL/TodX)"/>
    <property type="match status" value="1"/>
</dbReference>
<organism evidence="2 3">
    <name type="scientific">Eiseniibacteriota bacterium</name>
    <dbReference type="NCBI Taxonomy" id="2212470"/>
    <lineage>
        <taxon>Bacteria</taxon>
        <taxon>Candidatus Eiseniibacteriota</taxon>
    </lineage>
</organism>
<reference evidence="2 3" key="1">
    <citation type="submission" date="2020-03" db="EMBL/GenBank/DDBJ databases">
        <title>Metabolic flexibility allows generalist bacteria to become dominant in a frequently disturbed ecosystem.</title>
        <authorList>
            <person name="Chen Y.-J."/>
            <person name="Leung P.M."/>
            <person name="Bay S.K."/>
            <person name="Hugenholtz P."/>
            <person name="Kessler A.J."/>
            <person name="Shelley G."/>
            <person name="Waite D.W."/>
            <person name="Cook P.L."/>
            <person name="Greening C."/>
        </authorList>
    </citation>
    <scope>NUCLEOTIDE SEQUENCE [LARGE SCALE GENOMIC DNA]</scope>
    <source>
        <strain evidence="2">SS_bin_28</strain>
    </source>
</reference>
<dbReference type="NCBIfam" id="NF033709">
    <property type="entry name" value="PorV_fam"/>
    <property type="match status" value="1"/>
</dbReference>
<proteinExistence type="predicted"/>
<evidence type="ECO:0000256" key="1">
    <source>
        <dbReference type="SAM" id="SignalP"/>
    </source>
</evidence>